<feature type="domain" description="RNA polymerase sigma-70 region 2" evidence="4">
    <location>
        <begin position="12"/>
        <end position="77"/>
    </location>
</feature>
<protein>
    <submittedName>
        <fullName evidence="5">Sigma-70 family RNA polymerase sigma factor</fullName>
    </submittedName>
</protein>
<evidence type="ECO:0000313" key="5">
    <source>
        <dbReference type="EMBL" id="XBS19186.1"/>
    </source>
</evidence>
<dbReference type="RefSeq" id="WP_305908062.1">
    <property type="nucleotide sequence ID" value="NZ_CP157743.1"/>
</dbReference>
<name>A0AAU7NQE0_9GAMM</name>
<accession>A0AAU7NQE0</accession>
<dbReference type="InterPro" id="IPR013325">
    <property type="entry name" value="RNA_pol_sigma_r2"/>
</dbReference>
<evidence type="ECO:0000259" key="4">
    <source>
        <dbReference type="Pfam" id="PF04542"/>
    </source>
</evidence>
<dbReference type="KEGG" id="mech:Q9L42_012500"/>
<dbReference type="SUPFAM" id="SSF88946">
    <property type="entry name" value="Sigma2 domain of RNA polymerase sigma factors"/>
    <property type="match status" value="1"/>
</dbReference>
<evidence type="ECO:0000313" key="6">
    <source>
        <dbReference type="Proteomes" id="UP001225378"/>
    </source>
</evidence>
<reference evidence="5 6" key="1">
    <citation type="journal article" date="2024" name="Microbiology">
        <title>Methylomarinum rosea sp. nov., a novel halophilic methanotrophic bacterium from the hypersaline Lake Elton.</title>
        <authorList>
            <person name="Suleimanov R.Z."/>
            <person name="Oshkin I.Y."/>
            <person name="Danilova O.V."/>
            <person name="Suzina N.E."/>
            <person name="Dedysh S.N."/>
        </authorList>
    </citation>
    <scope>NUCLEOTIDE SEQUENCE [LARGE SCALE GENOMIC DNA]</scope>
    <source>
        <strain evidence="5 6">Ch1-1</strain>
    </source>
</reference>
<dbReference type="Pfam" id="PF04542">
    <property type="entry name" value="Sigma70_r2"/>
    <property type="match status" value="1"/>
</dbReference>
<keyword evidence="3" id="KW-0804">Transcription</keyword>
<organism evidence="5 6">
    <name type="scientific">Methylomarinum roseum</name>
    <dbReference type="NCBI Taxonomy" id="3067653"/>
    <lineage>
        <taxon>Bacteria</taxon>
        <taxon>Pseudomonadati</taxon>
        <taxon>Pseudomonadota</taxon>
        <taxon>Gammaproteobacteria</taxon>
        <taxon>Methylococcales</taxon>
        <taxon>Methylococcaceae</taxon>
        <taxon>Methylomarinum</taxon>
    </lineage>
</organism>
<dbReference type="PANTHER" id="PTHR43133:SF63">
    <property type="entry name" value="RNA POLYMERASE SIGMA FACTOR FECI-RELATED"/>
    <property type="match status" value="1"/>
</dbReference>
<dbReference type="InterPro" id="IPR014284">
    <property type="entry name" value="RNA_pol_sigma-70_dom"/>
</dbReference>
<keyword evidence="6" id="KW-1185">Reference proteome</keyword>
<dbReference type="PANTHER" id="PTHR43133">
    <property type="entry name" value="RNA POLYMERASE ECF-TYPE SIGMA FACTO"/>
    <property type="match status" value="1"/>
</dbReference>
<dbReference type="NCBIfam" id="TIGR02937">
    <property type="entry name" value="sigma70-ECF"/>
    <property type="match status" value="1"/>
</dbReference>
<dbReference type="AlphaFoldDB" id="A0AAU7NQE0"/>
<dbReference type="EMBL" id="CP157743">
    <property type="protein sequence ID" value="XBS19186.1"/>
    <property type="molecule type" value="Genomic_DNA"/>
</dbReference>
<evidence type="ECO:0000256" key="2">
    <source>
        <dbReference type="ARBA" id="ARBA00023082"/>
    </source>
</evidence>
<gene>
    <name evidence="5" type="ORF">Q9L42_012500</name>
</gene>
<keyword evidence="1" id="KW-0805">Transcription regulation</keyword>
<dbReference type="GO" id="GO:0016987">
    <property type="term" value="F:sigma factor activity"/>
    <property type="evidence" value="ECO:0007669"/>
    <property type="project" value="UniProtKB-KW"/>
</dbReference>
<sequence length="131" mass="14855">MLEFTPSEAEALIEKYRKELHSFLLRRVACAETANDLLQDVFLRLVNLKSSEPILNPRAFVYRIAANLATDHLRKHRDTVDLDSAVIKDISEARAEPEAIVFSQQQIGLCEQALSELSPLSLKILMMSRFA</sequence>
<evidence type="ECO:0000256" key="1">
    <source>
        <dbReference type="ARBA" id="ARBA00023015"/>
    </source>
</evidence>
<dbReference type="InterPro" id="IPR007627">
    <property type="entry name" value="RNA_pol_sigma70_r2"/>
</dbReference>
<evidence type="ECO:0000256" key="3">
    <source>
        <dbReference type="ARBA" id="ARBA00023163"/>
    </source>
</evidence>
<dbReference type="Proteomes" id="UP001225378">
    <property type="component" value="Chromosome"/>
</dbReference>
<proteinExistence type="predicted"/>
<keyword evidence="2" id="KW-0731">Sigma factor</keyword>
<dbReference type="InterPro" id="IPR039425">
    <property type="entry name" value="RNA_pol_sigma-70-like"/>
</dbReference>
<dbReference type="Gene3D" id="1.10.1740.10">
    <property type="match status" value="1"/>
</dbReference>
<dbReference type="GO" id="GO:0006352">
    <property type="term" value="P:DNA-templated transcription initiation"/>
    <property type="evidence" value="ECO:0007669"/>
    <property type="project" value="InterPro"/>
</dbReference>